<feature type="chain" id="PRO_5022940326" description="NlpC/P60 domain-containing protein" evidence="5">
    <location>
        <begin position="24"/>
        <end position="222"/>
    </location>
</feature>
<evidence type="ECO:0000313" key="7">
    <source>
        <dbReference type="EMBL" id="VVM08218.1"/>
    </source>
</evidence>
<evidence type="ECO:0000313" key="8">
    <source>
        <dbReference type="Proteomes" id="UP000334923"/>
    </source>
</evidence>
<evidence type="ECO:0000256" key="2">
    <source>
        <dbReference type="ARBA" id="ARBA00022670"/>
    </source>
</evidence>
<dbReference type="Gene3D" id="3.90.1720.10">
    <property type="entry name" value="endopeptidase domain like (from Nostoc punctiforme)"/>
    <property type="match status" value="1"/>
</dbReference>
<feature type="domain" description="NlpC/P60" evidence="6">
    <location>
        <begin position="68"/>
        <end position="159"/>
    </location>
</feature>
<dbReference type="EMBL" id="CABFVA020000121">
    <property type="protein sequence ID" value="VVM08218.1"/>
    <property type="molecule type" value="Genomic_DNA"/>
</dbReference>
<dbReference type="AlphaFoldDB" id="A0A5E6MIP6"/>
<evidence type="ECO:0000256" key="4">
    <source>
        <dbReference type="ARBA" id="ARBA00022807"/>
    </source>
</evidence>
<evidence type="ECO:0000256" key="1">
    <source>
        <dbReference type="ARBA" id="ARBA00007074"/>
    </source>
</evidence>
<keyword evidence="5" id="KW-0732">Signal</keyword>
<gene>
    <name evidence="7" type="ORF">MAMT_02195</name>
</gene>
<dbReference type="Pfam" id="PF00877">
    <property type="entry name" value="NLPC_P60"/>
    <property type="match status" value="1"/>
</dbReference>
<organism evidence="7 8">
    <name type="scientific">Methylacidimicrobium tartarophylax</name>
    <dbReference type="NCBI Taxonomy" id="1041768"/>
    <lineage>
        <taxon>Bacteria</taxon>
        <taxon>Pseudomonadati</taxon>
        <taxon>Verrucomicrobiota</taxon>
        <taxon>Methylacidimicrobium</taxon>
    </lineage>
</organism>
<keyword evidence="4" id="KW-0788">Thiol protease</keyword>
<dbReference type="GO" id="GO:0006508">
    <property type="term" value="P:proteolysis"/>
    <property type="evidence" value="ECO:0007669"/>
    <property type="project" value="UniProtKB-KW"/>
</dbReference>
<dbReference type="InterPro" id="IPR000064">
    <property type="entry name" value="NLP_P60_dom"/>
</dbReference>
<protein>
    <recommendedName>
        <fullName evidence="6">NlpC/P60 domain-containing protein</fullName>
    </recommendedName>
</protein>
<dbReference type="InterPro" id="IPR038765">
    <property type="entry name" value="Papain-like_cys_pep_sf"/>
</dbReference>
<keyword evidence="2" id="KW-0645">Protease</keyword>
<sequence>MRRCPLRFLLLLVLALPAAKAHPAPPPPAHAAAAEGSKASATKHLILQEIRRLAARRIGYGARWLPEGSSRPWVMDCSNTVRYLFLRLMGEDLGRTASDQFCRLQEKGLLWSIPSDSHGRPDPLYLRTHLRPGDLLFWENTYRPKRNPPITHVMIFLERTPRGRWLMVGSEPNRGFYNPRGSGPDVRLFDPVRSMGGYHRGFIYVPARLVAYGRLLGENQSR</sequence>
<keyword evidence="8" id="KW-1185">Reference proteome</keyword>
<keyword evidence="3" id="KW-0378">Hydrolase</keyword>
<comment type="similarity">
    <text evidence="1">Belongs to the peptidase C40 family.</text>
</comment>
<evidence type="ECO:0000259" key="6">
    <source>
        <dbReference type="Pfam" id="PF00877"/>
    </source>
</evidence>
<evidence type="ECO:0000256" key="3">
    <source>
        <dbReference type="ARBA" id="ARBA00022801"/>
    </source>
</evidence>
<accession>A0A5E6MIP6</accession>
<reference evidence="7 8" key="1">
    <citation type="submission" date="2019-09" db="EMBL/GenBank/DDBJ databases">
        <authorList>
            <person name="Cremers G."/>
        </authorList>
    </citation>
    <scope>NUCLEOTIDE SEQUENCE [LARGE SCALE GENOMIC DNA]</scope>
    <source>
        <strain evidence="7">4A</strain>
    </source>
</reference>
<name>A0A5E6MIP6_9BACT</name>
<dbReference type="GO" id="GO:0008234">
    <property type="term" value="F:cysteine-type peptidase activity"/>
    <property type="evidence" value="ECO:0007669"/>
    <property type="project" value="UniProtKB-KW"/>
</dbReference>
<proteinExistence type="inferred from homology"/>
<feature type="signal peptide" evidence="5">
    <location>
        <begin position="1"/>
        <end position="23"/>
    </location>
</feature>
<dbReference type="OrthoDB" id="9813368at2"/>
<dbReference type="Proteomes" id="UP000334923">
    <property type="component" value="Unassembled WGS sequence"/>
</dbReference>
<evidence type="ECO:0000256" key="5">
    <source>
        <dbReference type="SAM" id="SignalP"/>
    </source>
</evidence>
<dbReference type="RefSeq" id="WP_142661013.1">
    <property type="nucleotide sequence ID" value="NZ_CABFVA020000121.1"/>
</dbReference>
<dbReference type="SUPFAM" id="SSF54001">
    <property type="entry name" value="Cysteine proteinases"/>
    <property type="match status" value="1"/>
</dbReference>